<dbReference type="InterPro" id="IPR016032">
    <property type="entry name" value="Sig_transdc_resp-reg_C-effctor"/>
</dbReference>
<dbReference type="PROSITE" id="PS50110">
    <property type="entry name" value="RESPONSE_REGULATORY"/>
    <property type="match status" value="1"/>
</dbReference>
<comment type="caution">
    <text evidence="6">The sequence shown here is derived from an EMBL/GenBank/DDBJ whole genome shotgun (WGS) entry which is preliminary data.</text>
</comment>
<dbReference type="InterPro" id="IPR001789">
    <property type="entry name" value="Sig_transdc_resp-reg_receiver"/>
</dbReference>
<evidence type="ECO:0000259" key="5">
    <source>
        <dbReference type="PROSITE" id="PS50110"/>
    </source>
</evidence>
<feature type="modified residue" description="4-aspartylphosphate" evidence="3">
    <location>
        <position position="57"/>
    </location>
</feature>
<dbReference type="InterPro" id="IPR039420">
    <property type="entry name" value="WalR-like"/>
</dbReference>
<dbReference type="SMART" id="SM00421">
    <property type="entry name" value="HTH_LUXR"/>
    <property type="match status" value="1"/>
</dbReference>
<keyword evidence="1 3" id="KW-0597">Phosphoprotein</keyword>
<dbReference type="InterPro" id="IPR011006">
    <property type="entry name" value="CheY-like_superfamily"/>
</dbReference>
<dbReference type="GO" id="GO:0006355">
    <property type="term" value="P:regulation of DNA-templated transcription"/>
    <property type="evidence" value="ECO:0007669"/>
    <property type="project" value="InterPro"/>
</dbReference>
<evidence type="ECO:0000256" key="2">
    <source>
        <dbReference type="ARBA" id="ARBA00023125"/>
    </source>
</evidence>
<evidence type="ECO:0008006" key="8">
    <source>
        <dbReference type="Google" id="ProtNLM"/>
    </source>
</evidence>
<organism evidence="6 7">
    <name type="scientific">Candidatus Sungbacteria bacterium RIFCSPLOWO2_12_FULL_41_11</name>
    <dbReference type="NCBI Taxonomy" id="1802286"/>
    <lineage>
        <taxon>Bacteria</taxon>
        <taxon>Candidatus Sungiibacteriota</taxon>
    </lineage>
</organism>
<dbReference type="Proteomes" id="UP000177171">
    <property type="component" value="Unassembled WGS sequence"/>
</dbReference>
<name>A0A1G2LUP9_9BACT</name>
<dbReference type="GO" id="GO:0003677">
    <property type="term" value="F:DNA binding"/>
    <property type="evidence" value="ECO:0007669"/>
    <property type="project" value="UniProtKB-KW"/>
</dbReference>
<feature type="domain" description="HTH luxR-type" evidence="4">
    <location>
        <begin position="151"/>
        <end position="216"/>
    </location>
</feature>
<feature type="domain" description="Response regulatory" evidence="5">
    <location>
        <begin position="6"/>
        <end position="122"/>
    </location>
</feature>
<dbReference type="Pfam" id="PF00072">
    <property type="entry name" value="Response_reg"/>
    <property type="match status" value="1"/>
</dbReference>
<evidence type="ECO:0000313" key="6">
    <source>
        <dbReference type="EMBL" id="OHA14531.1"/>
    </source>
</evidence>
<dbReference type="GO" id="GO:0000160">
    <property type="term" value="P:phosphorelay signal transduction system"/>
    <property type="evidence" value="ECO:0007669"/>
    <property type="project" value="InterPro"/>
</dbReference>
<evidence type="ECO:0000256" key="1">
    <source>
        <dbReference type="ARBA" id="ARBA00022553"/>
    </source>
</evidence>
<dbReference type="InterPro" id="IPR058245">
    <property type="entry name" value="NreC/VraR/RcsB-like_REC"/>
</dbReference>
<dbReference type="SMART" id="SM00448">
    <property type="entry name" value="REC"/>
    <property type="match status" value="1"/>
</dbReference>
<dbReference type="CDD" id="cd06170">
    <property type="entry name" value="LuxR_C_like"/>
    <property type="match status" value="1"/>
</dbReference>
<dbReference type="EMBL" id="MHQY01000006">
    <property type="protein sequence ID" value="OHA14531.1"/>
    <property type="molecule type" value="Genomic_DNA"/>
</dbReference>
<dbReference type="Pfam" id="PF00196">
    <property type="entry name" value="GerE"/>
    <property type="match status" value="1"/>
</dbReference>
<dbReference type="PRINTS" id="PR00038">
    <property type="entry name" value="HTHLUXR"/>
</dbReference>
<dbReference type="Gene3D" id="3.40.50.2300">
    <property type="match status" value="1"/>
</dbReference>
<protein>
    <recommendedName>
        <fullName evidence="8">DNA-binding response regulator</fullName>
    </recommendedName>
</protein>
<dbReference type="InterPro" id="IPR000792">
    <property type="entry name" value="Tscrpt_reg_LuxR_C"/>
</dbReference>
<reference evidence="6 7" key="1">
    <citation type="journal article" date="2016" name="Nat. Commun.">
        <title>Thousands of microbial genomes shed light on interconnected biogeochemical processes in an aquifer system.</title>
        <authorList>
            <person name="Anantharaman K."/>
            <person name="Brown C.T."/>
            <person name="Hug L.A."/>
            <person name="Sharon I."/>
            <person name="Castelle C.J."/>
            <person name="Probst A.J."/>
            <person name="Thomas B.C."/>
            <person name="Singh A."/>
            <person name="Wilkins M.J."/>
            <person name="Karaoz U."/>
            <person name="Brodie E.L."/>
            <person name="Williams K.H."/>
            <person name="Hubbard S.S."/>
            <person name="Banfield J.F."/>
        </authorList>
    </citation>
    <scope>NUCLEOTIDE SEQUENCE [LARGE SCALE GENOMIC DNA]</scope>
</reference>
<dbReference type="CDD" id="cd17535">
    <property type="entry name" value="REC_NarL-like"/>
    <property type="match status" value="1"/>
</dbReference>
<accession>A0A1G2LUP9</accession>
<gene>
    <name evidence="6" type="ORF">A3G49_06735</name>
</gene>
<sequence>MSYKIRVFLCDDHTLFRQGIRKLLELERDIEVVGEESNGHAMLENLKKTGPDVILMDIAMPGMNGVTATSKVKKILPQTRIIILTVYEDETHVFNAIKAGAMGYLLKDVSIDELVEAIHSVYKGEALIQPKIAAKVLKEFTMLDKRAMKEGDKFYNDLTEREKEVLRLIALGGSNKEIAQKLGITEKTVKNHIGHIFQTLHVNNRTQAAIYALEQRA</sequence>
<dbReference type="AlphaFoldDB" id="A0A1G2LUP9"/>
<evidence type="ECO:0000313" key="7">
    <source>
        <dbReference type="Proteomes" id="UP000177171"/>
    </source>
</evidence>
<dbReference type="SUPFAM" id="SSF46894">
    <property type="entry name" value="C-terminal effector domain of the bipartite response regulators"/>
    <property type="match status" value="1"/>
</dbReference>
<proteinExistence type="predicted"/>
<dbReference type="PROSITE" id="PS50043">
    <property type="entry name" value="HTH_LUXR_2"/>
    <property type="match status" value="1"/>
</dbReference>
<dbReference type="PANTHER" id="PTHR43214">
    <property type="entry name" value="TWO-COMPONENT RESPONSE REGULATOR"/>
    <property type="match status" value="1"/>
</dbReference>
<keyword evidence="2" id="KW-0238">DNA-binding</keyword>
<evidence type="ECO:0000256" key="3">
    <source>
        <dbReference type="PROSITE-ProRule" id="PRU00169"/>
    </source>
</evidence>
<dbReference type="SUPFAM" id="SSF52172">
    <property type="entry name" value="CheY-like"/>
    <property type="match status" value="1"/>
</dbReference>
<evidence type="ECO:0000259" key="4">
    <source>
        <dbReference type="PROSITE" id="PS50043"/>
    </source>
</evidence>